<evidence type="ECO:0000256" key="4">
    <source>
        <dbReference type="RuleBase" id="RU003939"/>
    </source>
</evidence>
<accession>A0A388SC73</accession>
<dbReference type="PRINTS" id="PR01727">
    <property type="entry name" value="DNABINDINGHU"/>
</dbReference>
<dbReference type="GO" id="GO:0030261">
    <property type="term" value="P:chromosome condensation"/>
    <property type="evidence" value="ECO:0007669"/>
    <property type="project" value="UniProtKB-KW"/>
</dbReference>
<dbReference type="InterPro" id="IPR010992">
    <property type="entry name" value="IHF-like_DNA-bd_dom_sf"/>
</dbReference>
<dbReference type="RefSeq" id="WP_022443090.1">
    <property type="nucleotide sequence ID" value="NZ_BGZJ01000001.1"/>
</dbReference>
<keyword evidence="6" id="KW-1185">Reference proteome</keyword>
<evidence type="ECO:0000313" key="5">
    <source>
        <dbReference type="EMBL" id="GBO93815.1"/>
    </source>
</evidence>
<dbReference type="GO" id="GO:0003677">
    <property type="term" value="F:DNA binding"/>
    <property type="evidence" value="ECO:0007669"/>
    <property type="project" value="UniProtKB-KW"/>
</dbReference>
<dbReference type="CDD" id="cd13831">
    <property type="entry name" value="HU"/>
    <property type="match status" value="1"/>
</dbReference>
<sequence>MNRQELVEKIAAAEELPKAKAARVLQTVLDAVVETVKADEKLTLVGFGTFKLQARPARTGRNPSTGAPIKIAATNVPKFIPGAAFKAAVNAPKKKAPARKAKARK</sequence>
<dbReference type="PROSITE" id="PS00045">
    <property type="entry name" value="HISTONE_LIKE"/>
    <property type="match status" value="1"/>
</dbReference>
<comment type="caution">
    <text evidence="5">The sequence shown here is derived from an EMBL/GenBank/DDBJ whole genome shotgun (WGS) entry which is preliminary data.</text>
</comment>
<dbReference type="SUPFAM" id="SSF47729">
    <property type="entry name" value="IHF-like DNA-binding proteins"/>
    <property type="match status" value="1"/>
</dbReference>
<evidence type="ECO:0000256" key="1">
    <source>
        <dbReference type="ARBA" id="ARBA00010529"/>
    </source>
</evidence>
<organism evidence="5 6">
    <name type="scientific">Mesosutterella multiformis</name>
    <dbReference type="NCBI Taxonomy" id="2259133"/>
    <lineage>
        <taxon>Bacteria</taxon>
        <taxon>Pseudomonadati</taxon>
        <taxon>Pseudomonadota</taxon>
        <taxon>Betaproteobacteria</taxon>
        <taxon>Burkholderiales</taxon>
        <taxon>Sutterellaceae</taxon>
        <taxon>Mesosutterella</taxon>
    </lineage>
</organism>
<evidence type="ECO:0000256" key="2">
    <source>
        <dbReference type="ARBA" id="ARBA00023067"/>
    </source>
</evidence>
<dbReference type="AlphaFoldDB" id="A0A388SC73"/>
<comment type="similarity">
    <text evidence="1 4">Belongs to the bacterial histone-like protein family.</text>
</comment>
<dbReference type="PANTHER" id="PTHR33175">
    <property type="entry name" value="DNA-BINDING PROTEIN HU"/>
    <property type="match status" value="1"/>
</dbReference>
<gene>
    <name evidence="5" type="primary">hupB_1</name>
    <name evidence="5" type="ORF">MESMUL_11690</name>
</gene>
<dbReference type="OrthoDB" id="9799835at2"/>
<dbReference type="GO" id="GO:0030527">
    <property type="term" value="F:structural constituent of chromatin"/>
    <property type="evidence" value="ECO:0007669"/>
    <property type="project" value="InterPro"/>
</dbReference>
<dbReference type="PANTHER" id="PTHR33175:SF3">
    <property type="entry name" value="DNA-BINDING PROTEIN HU-BETA"/>
    <property type="match status" value="1"/>
</dbReference>
<evidence type="ECO:0000313" key="6">
    <source>
        <dbReference type="Proteomes" id="UP000266091"/>
    </source>
</evidence>
<keyword evidence="2" id="KW-0226">DNA condensation</keyword>
<dbReference type="InterPro" id="IPR020816">
    <property type="entry name" value="Histone-like_DNA-bd_CS"/>
</dbReference>
<dbReference type="Proteomes" id="UP000266091">
    <property type="component" value="Unassembled WGS sequence"/>
</dbReference>
<name>A0A388SC73_9BURK</name>
<keyword evidence="3 5" id="KW-0238">DNA-binding</keyword>
<dbReference type="Pfam" id="PF00216">
    <property type="entry name" value="Bac_DNA_binding"/>
    <property type="match status" value="1"/>
</dbReference>
<dbReference type="Gene3D" id="4.10.520.10">
    <property type="entry name" value="IHF-like DNA-binding proteins"/>
    <property type="match status" value="1"/>
</dbReference>
<dbReference type="EMBL" id="BGZJ01000001">
    <property type="protein sequence ID" value="GBO93815.1"/>
    <property type="molecule type" value="Genomic_DNA"/>
</dbReference>
<dbReference type="SMART" id="SM00411">
    <property type="entry name" value="BHL"/>
    <property type="match status" value="1"/>
</dbReference>
<reference evidence="5 6" key="1">
    <citation type="journal article" date="2018" name="Int. J. Syst. Evol. Microbiol.">
        <title>Mesosutterella multiformis gen. nov., sp. nov., a member of the family Sutterellaceae and Sutterella megalosphaeroides sp. nov., isolated from human faeces.</title>
        <authorList>
            <person name="Sakamoto M."/>
            <person name="Ikeyama N."/>
            <person name="Kunihiro T."/>
            <person name="Iino T."/>
            <person name="Yuki M."/>
            <person name="Ohkuma M."/>
        </authorList>
    </citation>
    <scope>NUCLEOTIDE SEQUENCE [LARGE SCALE GENOMIC DNA]</scope>
    <source>
        <strain evidence="5 6">4NBBH2</strain>
    </source>
</reference>
<accession>A0A401LGV3</accession>
<protein>
    <submittedName>
        <fullName evidence="5">DNA-binding protein HU-beta</fullName>
    </submittedName>
</protein>
<proteinExistence type="inferred from homology"/>
<dbReference type="InterPro" id="IPR000119">
    <property type="entry name" value="Hist_DNA-bd"/>
</dbReference>
<evidence type="ECO:0000256" key="3">
    <source>
        <dbReference type="ARBA" id="ARBA00023125"/>
    </source>
</evidence>